<dbReference type="PROSITE" id="PS00188">
    <property type="entry name" value="BIOTIN"/>
    <property type="match status" value="1"/>
</dbReference>
<keyword evidence="2" id="KW-0436">Ligase</keyword>
<dbReference type="Gene3D" id="2.40.50.100">
    <property type="match status" value="1"/>
</dbReference>
<dbReference type="InterPro" id="IPR005482">
    <property type="entry name" value="Biotin_COase_C"/>
</dbReference>
<dbReference type="InterPro" id="IPR011764">
    <property type="entry name" value="Biotin_carboxylation_dom"/>
</dbReference>
<evidence type="ECO:0000259" key="9">
    <source>
        <dbReference type="PROSITE" id="PS50979"/>
    </source>
</evidence>
<evidence type="ECO:0000256" key="1">
    <source>
        <dbReference type="ARBA" id="ARBA00001953"/>
    </source>
</evidence>
<dbReference type="InterPro" id="IPR011054">
    <property type="entry name" value="Rudment_hybrid_motif"/>
</dbReference>
<dbReference type="SUPFAM" id="SSF51246">
    <property type="entry name" value="Rudiment single hybrid motif"/>
    <property type="match status" value="1"/>
</dbReference>
<gene>
    <name evidence="10" type="primary">mccC1_1</name>
    <name evidence="10" type="ORF">GCM10007924_07140</name>
</gene>
<keyword evidence="5" id="KW-0092">Biotin</keyword>
<sequence>MMSDFSKILIANRGEIACRVIRTAEVMGYDTVAVFSEADSQAPHTKMATEAVAIGPAPVGESYLSAAKIIEAAKKSGADAVHPGYGFLSENAEFAQACADNNLVFIGPSPQAITLMGNKAEAKRRMIKAGVPCVPGYEGEDQSDARFIAAAAEIGFPVMVKAAAGGGGRGMRLVARPEELPQALIAARSEAENAFGSGELILEKAVIRPRHIEIQVFADTHGNVLHLGERDCSIQRRHQKVIEEAPSPAVSEELRQRMGAAAVAAAEAINYSGAGTVEFLLSETGEFYFLEMNTRLQVEHPVTECITGHDLVEWQLRVARGEHLPATQADVTLTGHAIEARLYAEDPAKNFLPMVGTLLKWGTPSRDGLRTDHGLEDGFEVTPHYDAMIAKVIAYGQTREDARRKLISSLKDTLDLGLVTNRRFLLDCLKHPVFQEGGATTAFIDTHLPQAGREVAKPDFSALSLAAALHFLQRRHEQGSATDGWDSSGALSSPVTLMVEEDSTTLLVKLAGADRFHIQQGDEALELTVLDRTDSAIRYEIDGLRRTAHFAFDGAALFLRDGEAQFCSADITLAPAGNEASGGDGRIMAPMNGRVVDIHVTVGQTVTRGQTVASLEAMKMEHEITSRVDGIVTAIGANRDQQVATRALLVEIEPN</sequence>
<keyword evidence="11" id="KW-1185">Reference proteome</keyword>
<name>A0ABQ5U2L8_9PROT</name>
<dbReference type="InterPro" id="IPR000089">
    <property type="entry name" value="Biotin_lipoyl"/>
</dbReference>
<dbReference type="PROSITE" id="PS50968">
    <property type="entry name" value="BIOTINYL_LIPOYL"/>
    <property type="match status" value="1"/>
</dbReference>
<evidence type="ECO:0000256" key="4">
    <source>
        <dbReference type="ARBA" id="ARBA00022840"/>
    </source>
</evidence>
<evidence type="ECO:0000313" key="10">
    <source>
        <dbReference type="EMBL" id="GLQ05493.1"/>
    </source>
</evidence>
<evidence type="ECO:0000256" key="2">
    <source>
        <dbReference type="ARBA" id="ARBA00022598"/>
    </source>
</evidence>
<dbReference type="SUPFAM" id="SSF52440">
    <property type="entry name" value="PreATP-grasp domain"/>
    <property type="match status" value="1"/>
</dbReference>
<dbReference type="InterPro" id="IPR011053">
    <property type="entry name" value="Single_hybrid_motif"/>
</dbReference>
<reference evidence="10" key="1">
    <citation type="journal article" date="2014" name="Int. J. Syst. Evol. Microbiol.">
        <title>Complete genome of a new Firmicutes species belonging to the dominant human colonic microbiota ('Ruminococcus bicirculans') reveals two chromosomes and a selective capacity to utilize plant glucans.</title>
        <authorList>
            <consortium name="NISC Comparative Sequencing Program"/>
            <person name="Wegmann U."/>
            <person name="Louis P."/>
            <person name="Goesmann A."/>
            <person name="Henrissat B."/>
            <person name="Duncan S.H."/>
            <person name="Flint H.J."/>
        </authorList>
    </citation>
    <scope>NUCLEOTIDE SEQUENCE</scope>
    <source>
        <strain evidence="10">NBRC 103408</strain>
    </source>
</reference>
<dbReference type="PANTHER" id="PTHR18866">
    <property type="entry name" value="CARBOXYLASE:PYRUVATE/ACETYL-COA/PROPIONYL-COA CARBOXYLASE"/>
    <property type="match status" value="1"/>
</dbReference>
<dbReference type="SUPFAM" id="SSF56059">
    <property type="entry name" value="Glutathione synthetase ATP-binding domain-like"/>
    <property type="match status" value="1"/>
</dbReference>
<dbReference type="SUPFAM" id="SSF51230">
    <property type="entry name" value="Single hybrid motif"/>
    <property type="match status" value="1"/>
</dbReference>
<dbReference type="Pfam" id="PF02786">
    <property type="entry name" value="CPSase_L_D2"/>
    <property type="match status" value="1"/>
</dbReference>
<dbReference type="InterPro" id="IPR050856">
    <property type="entry name" value="Biotin_carboxylase_complex"/>
</dbReference>
<keyword evidence="4 6" id="KW-0067">ATP-binding</keyword>
<protein>
    <submittedName>
        <fullName evidence="10">3-methylcrotonyl-CoA carboxylase subunit alpha</fullName>
    </submittedName>
</protein>
<accession>A0ABQ5U2L8</accession>
<dbReference type="EMBL" id="BSNF01000001">
    <property type="protein sequence ID" value="GLQ05493.1"/>
    <property type="molecule type" value="Genomic_DNA"/>
</dbReference>
<organism evidence="10 11">
    <name type="scientific">Sneathiella chinensis</name>
    <dbReference type="NCBI Taxonomy" id="349750"/>
    <lineage>
        <taxon>Bacteria</taxon>
        <taxon>Pseudomonadati</taxon>
        <taxon>Pseudomonadota</taxon>
        <taxon>Alphaproteobacteria</taxon>
        <taxon>Sneathiellales</taxon>
        <taxon>Sneathiellaceae</taxon>
        <taxon>Sneathiella</taxon>
    </lineage>
</organism>
<dbReference type="Pfam" id="PF00289">
    <property type="entry name" value="Biotin_carb_N"/>
    <property type="match status" value="1"/>
</dbReference>
<dbReference type="PROSITE" id="PS00867">
    <property type="entry name" value="CPSASE_2"/>
    <property type="match status" value="1"/>
</dbReference>
<dbReference type="PROSITE" id="PS00866">
    <property type="entry name" value="CPSASE_1"/>
    <property type="match status" value="1"/>
</dbReference>
<dbReference type="InterPro" id="IPR005481">
    <property type="entry name" value="BC-like_N"/>
</dbReference>
<evidence type="ECO:0000256" key="6">
    <source>
        <dbReference type="PROSITE-ProRule" id="PRU00409"/>
    </source>
</evidence>
<evidence type="ECO:0000256" key="3">
    <source>
        <dbReference type="ARBA" id="ARBA00022741"/>
    </source>
</evidence>
<evidence type="ECO:0000256" key="5">
    <source>
        <dbReference type="ARBA" id="ARBA00023267"/>
    </source>
</evidence>
<proteinExistence type="predicted"/>
<keyword evidence="3 6" id="KW-0547">Nucleotide-binding</keyword>
<dbReference type="SMART" id="SM00878">
    <property type="entry name" value="Biotin_carb_C"/>
    <property type="match status" value="1"/>
</dbReference>
<dbReference type="PANTHER" id="PTHR18866:SF33">
    <property type="entry name" value="METHYLCROTONOYL-COA CARBOXYLASE SUBUNIT ALPHA, MITOCHONDRIAL-RELATED"/>
    <property type="match status" value="1"/>
</dbReference>
<dbReference type="Pfam" id="PF02785">
    <property type="entry name" value="Biotin_carb_C"/>
    <property type="match status" value="1"/>
</dbReference>
<evidence type="ECO:0000313" key="11">
    <source>
        <dbReference type="Proteomes" id="UP001161409"/>
    </source>
</evidence>
<feature type="domain" description="Lipoyl-binding" evidence="7">
    <location>
        <begin position="568"/>
        <end position="653"/>
    </location>
</feature>
<dbReference type="CDD" id="cd06850">
    <property type="entry name" value="biotinyl_domain"/>
    <property type="match status" value="1"/>
</dbReference>
<dbReference type="PROSITE" id="PS50975">
    <property type="entry name" value="ATP_GRASP"/>
    <property type="match status" value="1"/>
</dbReference>
<evidence type="ECO:0000259" key="7">
    <source>
        <dbReference type="PROSITE" id="PS50968"/>
    </source>
</evidence>
<dbReference type="Pfam" id="PF00364">
    <property type="entry name" value="Biotin_lipoyl"/>
    <property type="match status" value="1"/>
</dbReference>
<dbReference type="InterPro" id="IPR011761">
    <property type="entry name" value="ATP-grasp"/>
</dbReference>
<feature type="domain" description="Biotin carboxylation" evidence="9">
    <location>
        <begin position="4"/>
        <end position="449"/>
    </location>
</feature>
<comment type="cofactor">
    <cofactor evidence="1">
        <name>biotin</name>
        <dbReference type="ChEBI" id="CHEBI:57586"/>
    </cofactor>
</comment>
<dbReference type="NCBIfam" id="NF006367">
    <property type="entry name" value="PRK08591.1"/>
    <property type="match status" value="1"/>
</dbReference>
<dbReference type="PROSITE" id="PS50979">
    <property type="entry name" value="BC"/>
    <property type="match status" value="1"/>
</dbReference>
<dbReference type="InterPro" id="IPR016185">
    <property type="entry name" value="PreATP-grasp_dom_sf"/>
</dbReference>
<dbReference type="Gene3D" id="3.30.470.20">
    <property type="entry name" value="ATP-grasp fold, B domain"/>
    <property type="match status" value="1"/>
</dbReference>
<evidence type="ECO:0000259" key="8">
    <source>
        <dbReference type="PROSITE" id="PS50975"/>
    </source>
</evidence>
<dbReference type="InterPro" id="IPR001882">
    <property type="entry name" value="Biotin_BS"/>
</dbReference>
<dbReference type="Proteomes" id="UP001161409">
    <property type="component" value="Unassembled WGS sequence"/>
</dbReference>
<comment type="caution">
    <text evidence="10">The sequence shown here is derived from an EMBL/GenBank/DDBJ whole genome shotgun (WGS) entry which is preliminary data.</text>
</comment>
<feature type="domain" description="ATP-grasp" evidence="8">
    <location>
        <begin position="123"/>
        <end position="320"/>
    </location>
</feature>
<dbReference type="InterPro" id="IPR005479">
    <property type="entry name" value="CPAse_ATP-bd"/>
</dbReference>
<reference evidence="10" key="2">
    <citation type="submission" date="2023-01" db="EMBL/GenBank/DDBJ databases">
        <title>Draft genome sequence of Sneathiella chinensis strain NBRC 103408.</title>
        <authorList>
            <person name="Sun Q."/>
            <person name="Mori K."/>
        </authorList>
    </citation>
    <scope>NUCLEOTIDE SEQUENCE</scope>
    <source>
        <strain evidence="10">NBRC 103408</strain>
    </source>
</reference>